<keyword evidence="9" id="KW-1185">Reference proteome</keyword>
<dbReference type="PROSITE" id="PS51450">
    <property type="entry name" value="LRR"/>
    <property type="match status" value="2"/>
</dbReference>
<feature type="domain" description="Disease resistance protein RPS4B/Roq1-like leucine-rich repeats" evidence="7">
    <location>
        <begin position="2"/>
        <end position="64"/>
    </location>
</feature>
<evidence type="ECO:0000313" key="9">
    <source>
        <dbReference type="Proteomes" id="UP000436088"/>
    </source>
</evidence>
<keyword evidence="2" id="KW-0677">Repeat</keyword>
<accession>A0A6A2YZE7</accession>
<gene>
    <name evidence="8" type="ORF">F3Y22_tig00111146pilonHSYRG00048</name>
</gene>
<evidence type="ECO:0000313" key="8">
    <source>
        <dbReference type="EMBL" id="KAE8684282.1"/>
    </source>
</evidence>
<dbReference type="PANTHER" id="PTHR48056">
    <property type="entry name" value="LRR RECEPTOR-LIKE SERINE/THREONINE-PROTEIN KINASE-RELATED"/>
    <property type="match status" value="1"/>
</dbReference>
<keyword evidence="4" id="KW-0611">Plant defense</keyword>
<keyword evidence="5" id="KW-0067">ATP-binding</keyword>
<evidence type="ECO:0000256" key="4">
    <source>
        <dbReference type="ARBA" id="ARBA00022821"/>
    </source>
</evidence>
<dbReference type="GO" id="GO:0005524">
    <property type="term" value="F:ATP binding"/>
    <property type="evidence" value="ECO:0007669"/>
    <property type="project" value="UniProtKB-KW"/>
</dbReference>
<evidence type="ECO:0000256" key="6">
    <source>
        <dbReference type="ARBA" id="ARBA00023180"/>
    </source>
</evidence>
<reference evidence="8" key="1">
    <citation type="submission" date="2019-09" db="EMBL/GenBank/DDBJ databases">
        <title>Draft genome information of white flower Hibiscus syriacus.</title>
        <authorList>
            <person name="Kim Y.-M."/>
        </authorList>
    </citation>
    <scope>NUCLEOTIDE SEQUENCE [LARGE SCALE GENOMIC DNA]</scope>
    <source>
        <tissue evidence="8">Leaf</tissue>
    </source>
</reference>
<organism evidence="8 9">
    <name type="scientific">Hibiscus syriacus</name>
    <name type="common">Rose of Sharon</name>
    <dbReference type="NCBI Taxonomy" id="106335"/>
    <lineage>
        <taxon>Eukaryota</taxon>
        <taxon>Viridiplantae</taxon>
        <taxon>Streptophyta</taxon>
        <taxon>Embryophyta</taxon>
        <taxon>Tracheophyta</taxon>
        <taxon>Spermatophyta</taxon>
        <taxon>Magnoliopsida</taxon>
        <taxon>eudicotyledons</taxon>
        <taxon>Gunneridae</taxon>
        <taxon>Pentapetalae</taxon>
        <taxon>rosids</taxon>
        <taxon>malvids</taxon>
        <taxon>Malvales</taxon>
        <taxon>Malvaceae</taxon>
        <taxon>Malvoideae</taxon>
        <taxon>Hibiscus</taxon>
    </lineage>
</organism>
<dbReference type="SMART" id="SM00369">
    <property type="entry name" value="LRR_TYP"/>
    <property type="match status" value="4"/>
</dbReference>
<dbReference type="Pfam" id="PF23286">
    <property type="entry name" value="LRR_13"/>
    <property type="match status" value="1"/>
</dbReference>
<dbReference type="PANTHER" id="PTHR48056:SF81">
    <property type="entry name" value="RECEPTOR PROTEIN-TYROSINE KINASE CEPR1"/>
    <property type="match status" value="1"/>
</dbReference>
<dbReference type="InterPro" id="IPR032675">
    <property type="entry name" value="LRR_dom_sf"/>
</dbReference>
<evidence type="ECO:0000256" key="1">
    <source>
        <dbReference type="ARBA" id="ARBA00022614"/>
    </source>
</evidence>
<dbReference type="InterPro" id="IPR001611">
    <property type="entry name" value="Leu-rich_rpt"/>
</dbReference>
<dbReference type="SUPFAM" id="SSF52058">
    <property type="entry name" value="L domain-like"/>
    <property type="match status" value="1"/>
</dbReference>
<evidence type="ECO:0000259" key="7">
    <source>
        <dbReference type="Pfam" id="PF23286"/>
    </source>
</evidence>
<evidence type="ECO:0000256" key="3">
    <source>
        <dbReference type="ARBA" id="ARBA00022741"/>
    </source>
</evidence>
<dbReference type="AlphaFoldDB" id="A0A6A2YZE7"/>
<dbReference type="Gene3D" id="3.80.10.10">
    <property type="entry name" value="Ribonuclease Inhibitor"/>
    <property type="match status" value="4"/>
</dbReference>
<sequence length="325" mass="35830">MESLETFILSGCSNLRKFPEIDGKMDCLLKLYLDGTSIEELPSSIGKLSRLVVLNLTDCCSLVYTLNLSGCYKVENLPKNLQQVEVLEELDLSETAIREPPPFIFQYKNLEVLSFSGFKCPSSKLLQNLASLFHVMQSRTNSKPLLLHSLSSLSSLTMLKLRDCNLCEGDIPSDFSCLSSLKRVDLSGDIPSDFSCLSSLKRLDLSGNNFISIPPSLTRLSKLEYLGLSNCGICNLCGDIPSNISHLSSLTDLDLSGNNFISISPSLTRLTKLDYLKLSNCKGLELLPEFVTNIRNVSINNCASLEPVAIPSKVRNSMDSMHSHC</sequence>
<name>A0A6A2YZE7_HIBSY</name>
<proteinExistence type="predicted"/>
<evidence type="ECO:0000256" key="2">
    <source>
        <dbReference type="ARBA" id="ARBA00022737"/>
    </source>
</evidence>
<protein>
    <recommendedName>
        <fullName evidence="7">Disease resistance protein RPS4B/Roq1-like leucine-rich repeats domain-containing protein</fullName>
    </recommendedName>
</protein>
<dbReference type="Proteomes" id="UP000436088">
    <property type="component" value="Unassembled WGS sequence"/>
</dbReference>
<keyword evidence="1" id="KW-0433">Leucine-rich repeat</keyword>
<comment type="caution">
    <text evidence="8">The sequence shown here is derived from an EMBL/GenBank/DDBJ whole genome shotgun (WGS) entry which is preliminary data.</text>
</comment>
<dbReference type="Pfam" id="PF00560">
    <property type="entry name" value="LRR_1"/>
    <property type="match status" value="4"/>
</dbReference>
<keyword evidence="3" id="KW-0547">Nucleotide-binding</keyword>
<dbReference type="EMBL" id="VEPZ02001246">
    <property type="protein sequence ID" value="KAE8684282.1"/>
    <property type="molecule type" value="Genomic_DNA"/>
</dbReference>
<dbReference type="InterPro" id="IPR003591">
    <property type="entry name" value="Leu-rich_rpt_typical-subtyp"/>
</dbReference>
<keyword evidence="6" id="KW-0325">Glycoprotein</keyword>
<dbReference type="InterPro" id="IPR050647">
    <property type="entry name" value="Plant_LRR-RLKs"/>
</dbReference>
<dbReference type="InterPro" id="IPR058546">
    <property type="entry name" value="RPS4B/Roq1-like_LRR"/>
</dbReference>
<evidence type="ECO:0000256" key="5">
    <source>
        <dbReference type="ARBA" id="ARBA00022840"/>
    </source>
</evidence>